<reference evidence="2" key="2">
    <citation type="submission" date="2013-09" db="EMBL/GenBank/DDBJ databases">
        <authorList>
            <person name="Wang G."/>
            <person name="Yang Y."/>
            <person name="Su Y."/>
        </authorList>
    </citation>
    <scope>NUCLEOTIDE SEQUENCE</scope>
    <source>
        <strain evidence="2">ATCC 39006</strain>
    </source>
</reference>
<sequence>MIKRFLAWLKSIYFKPALAETKTPEVESMSESLVDSQAAAERVATVAQPAAVANVDEAKVGVSDFDAR</sequence>
<dbReference type="Proteomes" id="UP000017700">
    <property type="component" value="Chromosome"/>
</dbReference>
<dbReference type="Proteomes" id="UP000233778">
    <property type="component" value="Chromosome"/>
</dbReference>
<dbReference type="EMBL" id="CP025085">
    <property type="protein sequence ID" value="AUH00872.1"/>
    <property type="molecule type" value="Genomic_DNA"/>
</dbReference>
<dbReference type="AlphaFoldDB" id="A0A2I5T8N2"/>
<organism evidence="2 3">
    <name type="scientific">Serratia sp. (strain ATCC 39006)</name>
    <name type="common">Prodigiosinella confusarubida</name>
    <dbReference type="NCBI Taxonomy" id="104623"/>
    <lineage>
        <taxon>Bacteria</taxon>
        <taxon>Pseudomonadati</taxon>
        <taxon>Pseudomonadota</taxon>
        <taxon>Gammaproteobacteria</taxon>
        <taxon>Enterobacterales</taxon>
        <taxon>Pectobacteriaceae</taxon>
        <taxon>Prodigiosinella</taxon>
    </lineage>
</organism>
<proteinExistence type="predicted"/>
<dbReference type="KEGG" id="sera:Ser39006_014285"/>
<evidence type="ECO:0000313" key="4">
    <source>
        <dbReference type="Proteomes" id="UP000233778"/>
    </source>
</evidence>
<gene>
    <name evidence="1" type="ORF">CWC46_14280</name>
    <name evidence="2" type="ORF">Ser39006_014285</name>
</gene>
<evidence type="ECO:0000313" key="2">
    <source>
        <dbReference type="EMBL" id="AUH05194.1"/>
    </source>
</evidence>
<dbReference type="KEGG" id="serq:CWC46_14280"/>
<evidence type="ECO:0000313" key="1">
    <source>
        <dbReference type="EMBL" id="AUH00872.1"/>
    </source>
</evidence>
<dbReference type="STRING" id="104623.Ser39006_02616"/>
<evidence type="ECO:0000313" key="3">
    <source>
        <dbReference type="Proteomes" id="UP000017700"/>
    </source>
</evidence>
<keyword evidence="3" id="KW-1185">Reference proteome</keyword>
<reference evidence="2 3" key="1">
    <citation type="journal article" date="2013" name="Genome Announc.">
        <title>Draft genome sequence of Serratia sp. strain ATCC 39006, a model bacterium for analysis of the biosynthesis and regulation of prodigiosin, a carbapenem, and gas vesicles.</title>
        <authorList>
            <person name="Fineran P.C."/>
            <person name="Iglesias Cans M.C."/>
            <person name="Ramsay J.P."/>
            <person name="Wilf N.M."/>
            <person name="Cossyleon D."/>
            <person name="McNeil M.B."/>
            <person name="Williamson N.R."/>
            <person name="Monson R.E."/>
            <person name="Becher S.A."/>
            <person name="Stanton J.A."/>
            <person name="Brugger K."/>
            <person name="Brown S.D."/>
            <person name="Salmond G.P."/>
        </authorList>
    </citation>
    <scope>NUCLEOTIDE SEQUENCE [LARGE SCALE GENOMIC DNA]</scope>
    <source>
        <strain evidence="2">ATCC 39006</strain>
        <strain evidence="3">ATCC 39006 / SC 11482</strain>
    </source>
</reference>
<dbReference type="EMBL" id="CP025084">
    <property type="protein sequence ID" value="AUH05194.1"/>
    <property type="molecule type" value="Genomic_DNA"/>
</dbReference>
<name>A0A2I5T8N2_SERS3</name>
<accession>A0A2I5T8N2</accession>
<reference evidence="1 4" key="3">
    <citation type="submission" date="2017-11" db="EMBL/GenBank/DDBJ databases">
        <title>Complete genome sequence of Serratia sp. ATCC 39006 LacA.</title>
        <authorList>
            <person name="Hampton H.G."/>
            <person name="Jackson S.A."/>
            <person name="Jauregui R."/>
            <person name="Poulter G.T.M."/>
            <person name="Salmond G.P.C."/>
            <person name="Fineran P.C."/>
        </authorList>
    </citation>
    <scope>NUCLEOTIDE SEQUENCE [LARGE SCALE GENOMIC DNA]</scope>
    <source>
        <strain evidence="1 4">ATCC 39006</strain>
    </source>
</reference>
<protein>
    <submittedName>
        <fullName evidence="2">Uncharacterized protein</fullName>
    </submittedName>
</protein>
<reference evidence="2" key="4">
    <citation type="submission" date="2017-11" db="EMBL/GenBank/DDBJ databases">
        <title>Complete genome sequence of Serratia sp. ATCC 39006.</title>
        <authorList>
            <person name="Hampton H.G."/>
            <person name="Jackson S.A."/>
            <person name="Jauregui R."/>
            <person name="Poulter G.T.M."/>
            <person name="Salmond G.P.C."/>
            <person name="Fineran P.C."/>
        </authorList>
    </citation>
    <scope>NUCLEOTIDE SEQUENCE</scope>
    <source>
        <strain evidence="2">ATCC 39006</strain>
    </source>
</reference>
<dbReference type="RefSeq" id="WP_021015879.1">
    <property type="nucleotide sequence ID" value="NZ_CP025084.1"/>
</dbReference>